<reference evidence="3" key="1">
    <citation type="submission" date="2015-06" db="EMBL/GenBank/DDBJ databases">
        <title>Comparative genomics of Burkholderia leaf nodule symbionts.</title>
        <authorList>
            <person name="Carlier A."/>
            <person name="Eberl L."/>
            <person name="Pinto-Carbo M."/>
        </authorList>
    </citation>
    <scope>NUCLEOTIDE SEQUENCE [LARGE SCALE GENOMIC DNA]</scope>
    <source>
        <strain evidence="3">UZHbot4</strain>
    </source>
</reference>
<dbReference type="InterPro" id="IPR021109">
    <property type="entry name" value="Peptidase_aspartic_dom_sf"/>
</dbReference>
<organism evidence="2 3">
    <name type="scientific">Candidatus Burkholderia verschuerenii</name>
    <dbReference type="NCBI Taxonomy" id="242163"/>
    <lineage>
        <taxon>Bacteria</taxon>
        <taxon>Pseudomonadati</taxon>
        <taxon>Pseudomonadota</taxon>
        <taxon>Betaproteobacteria</taxon>
        <taxon>Burkholderiales</taxon>
        <taxon>Burkholderiaceae</taxon>
        <taxon>Burkholderia</taxon>
    </lineage>
</organism>
<dbReference type="CDD" id="cd00303">
    <property type="entry name" value="retropepsin_like"/>
    <property type="match status" value="1"/>
</dbReference>
<gene>
    <name evidence="2" type="ORF">BVER_05703</name>
</gene>
<accession>A0A0L0LYI5</accession>
<dbReference type="RefSeq" id="WP_157056307.1">
    <property type="nucleotide sequence ID" value="NZ_LFJJ01000376.1"/>
</dbReference>
<feature type="region of interest" description="Disordered" evidence="1">
    <location>
        <begin position="1"/>
        <end position="28"/>
    </location>
</feature>
<evidence type="ECO:0008006" key="4">
    <source>
        <dbReference type="Google" id="ProtNLM"/>
    </source>
</evidence>
<dbReference type="Proteomes" id="UP000036959">
    <property type="component" value="Unassembled WGS sequence"/>
</dbReference>
<protein>
    <recommendedName>
        <fullName evidence="4">Gag-asp_proteas domain-containing protein</fullName>
    </recommendedName>
</protein>
<proteinExistence type="predicted"/>
<dbReference type="EMBL" id="LFJJ01000376">
    <property type="protein sequence ID" value="KND55071.1"/>
    <property type="molecule type" value="Genomic_DNA"/>
</dbReference>
<dbReference type="OrthoDB" id="9244113at2"/>
<evidence type="ECO:0000256" key="1">
    <source>
        <dbReference type="SAM" id="MobiDB-lite"/>
    </source>
</evidence>
<dbReference type="PATRIC" id="fig|242163.4.peg.4743"/>
<comment type="caution">
    <text evidence="2">The sequence shown here is derived from an EMBL/GenBank/DDBJ whole genome shotgun (WGS) entry which is preliminary data.</text>
</comment>
<name>A0A0L0LYI5_9BURK</name>
<dbReference type="PANTHER" id="PTHR33067">
    <property type="entry name" value="RNA-DIRECTED DNA POLYMERASE-RELATED"/>
    <property type="match status" value="1"/>
</dbReference>
<sequence>MCAVHLRSGKKLQGESSKAQDNKDKEKVGTQALADKKCHIEGKVNDEVVVTLEKEGGEAQPNKRKRDEKEVVHECEKPKLPYTIARKDKLQGDKLMERLVELMKKINLNISFLDLICDVPKYAKCLKDIVANNEKFQGEGIVQLSQSCSSIFKNDMRLPKKMKDPGCCTIPLNIGNNLVKKALCDPGAAVNLMPLSIVRTLEKDSLMGKTPVLIQLADMTVVNPCGMIEDMLVQLDKFIIPVDFIVLDMEEDHETPLILGRPFLATCDATLRV</sequence>
<evidence type="ECO:0000313" key="2">
    <source>
        <dbReference type="EMBL" id="KND55071.1"/>
    </source>
</evidence>
<evidence type="ECO:0000313" key="3">
    <source>
        <dbReference type="Proteomes" id="UP000036959"/>
    </source>
</evidence>
<dbReference type="Gene3D" id="2.40.70.10">
    <property type="entry name" value="Acid Proteases"/>
    <property type="match status" value="1"/>
</dbReference>
<dbReference type="PANTHER" id="PTHR33067:SF9">
    <property type="entry name" value="RNA-DIRECTED DNA POLYMERASE"/>
    <property type="match status" value="1"/>
</dbReference>
<feature type="compositionally biased region" description="Basic and acidic residues" evidence="1">
    <location>
        <begin position="18"/>
        <end position="28"/>
    </location>
</feature>
<dbReference type="AlphaFoldDB" id="A0A0L0LYI5"/>
<keyword evidence="3" id="KW-1185">Reference proteome</keyword>